<protein>
    <recommendedName>
        <fullName evidence="4">F-box domain-containing protein</fullName>
    </recommendedName>
</protein>
<evidence type="ECO:0000256" key="1">
    <source>
        <dbReference type="SAM" id="MobiDB-lite"/>
    </source>
</evidence>
<evidence type="ECO:0000313" key="3">
    <source>
        <dbReference type="Proteomes" id="UP001362999"/>
    </source>
</evidence>
<sequence>MSFLTLPPELLEQIILETVSSGSPNTVAAIAACCRHLHDLVHSIWRDLYLTLFDDPRPKNALKNFSPGLASPAQITYEWKNFTSRMAAANRLAVGDASCNFEALLNAVETAAPIPPLQNLEVVPPRRLVFPPLLREPASSGNTTWLNQSLTRGYPAPLVKRMMAFFDPDGPEYSKPEFEDTAPGKAFNKFTLLRGFIPVDPSPGSATIENQHATARAFARSRVYNTKYLMSERCWGPFQPLDPSQPHIYDWRNRLCRFTPPESDSQDAELALCSPGSSRRSHIIHPSSIVLAPNLLDPDEDIDDPDYNPDADDSDLEDTHIDGPHLLHFLSSRGIDFTDNRTHPTYVFPAPHRVVPDYAFLSAARYIMEANMRDKFSMEIQSGTASKQAAAELGLQLSEVVDAMQSLDLVRMGGAPGFWDIWRSENVEGDDDAPVTDNKGKAKATDGDEVEGWDWAGVTGEWRRVVCWLDYRDLLVHNVDFSTAGFGIDDLQETIRIFPMTLRVARYSRSPRPPPGADPRALIWRLPIIHVEGESRGTDTDETARVIEGTVRMIGDNAVRWSMTSSEAAGVDPEWVTESVQVGEIGSAIGTIGLWTGAEHSSTDPLGPCWAWKVA</sequence>
<feature type="region of interest" description="Disordered" evidence="1">
    <location>
        <begin position="294"/>
        <end position="314"/>
    </location>
</feature>
<evidence type="ECO:0000313" key="2">
    <source>
        <dbReference type="EMBL" id="KAK7064567.1"/>
    </source>
</evidence>
<feature type="compositionally biased region" description="Acidic residues" evidence="1">
    <location>
        <begin position="297"/>
        <end position="314"/>
    </location>
</feature>
<organism evidence="2 3">
    <name type="scientific">Favolaschia claudopus</name>
    <dbReference type="NCBI Taxonomy" id="2862362"/>
    <lineage>
        <taxon>Eukaryota</taxon>
        <taxon>Fungi</taxon>
        <taxon>Dikarya</taxon>
        <taxon>Basidiomycota</taxon>
        <taxon>Agaricomycotina</taxon>
        <taxon>Agaricomycetes</taxon>
        <taxon>Agaricomycetidae</taxon>
        <taxon>Agaricales</taxon>
        <taxon>Marasmiineae</taxon>
        <taxon>Mycenaceae</taxon>
        <taxon>Favolaschia</taxon>
    </lineage>
</organism>
<dbReference type="EMBL" id="JAWWNJ010000001">
    <property type="protein sequence ID" value="KAK7064567.1"/>
    <property type="molecule type" value="Genomic_DNA"/>
</dbReference>
<evidence type="ECO:0008006" key="4">
    <source>
        <dbReference type="Google" id="ProtNLM"/>
    </source>
</evidence>
<dbReference type="AlphaFoldDB" id="A0AAW0EGU3"/>
<accession>A0AAW0EGU3</accession>
<reference evidence="2 3" key="1">
    <citation type="journal article" date="2024" name="J Genomics">
        <title>Draft genome sequencing and assembly of Favolaschia claudopus CIRM-BRFM 2984 isolated from oak limbs.</title>
        <authorList>
            <person name="Navarro D."/>
            <person name="Drula E."/>
            <person name="Chaduli D."/>
            <person name="Cazenave R."/>
            <person name="Ahrendt S."/>
            <person name="Wang J."/>
            <person name="Lipzen A."/>
            <person name="Daum C."/>
            <person name="Barry K."/>
            <person name="Grigoriev I.V."/>
            <person name="Favel A."/>
            <person name="Rosso M.N."/>
            <person name="Martin F."/>
        </authorList>
    </citation>
    <scope>NUCLEOTIDE SEQUENCE [LARGE SCALE GENOMIC DNA]</scope>
    <source>
        <strain evidence="2 3">CIRM-BRFM 2984</strain>
    </source>
</reference>
<name>A0AAW0EGU3_9AGAR</name>
<comment type="caution">
    <text evidence="2">The sequence shown here is derived from an EMBL/GenBank/DDBJ whole genome shotgun (WGS) entry which is preliminary data.</text>
</comment>
<keyword evidence="3" id="KW-1185">Reference proteome</keyword>
<proteinExistence type="predicted"/>
<gene>
    <name evidence="2" type="ORF">R3P38DRAFT_2825298</name>
</gene>
<dbReference type="SUPFAM" id="SSF81383">
    <property type="entry name" value="F-box domain"/>
    <property type="match status" value="1"/>
</dbReference>
<dbReference type="Proteomes" id="UP001362999">
    <property type="component" value="Unassembled WGS sequence"/>
</dbReference>
<dbReference type="InterPro" id="IPR036047">
    <property type="entry name" value="F-box-like_dom_sf"/>
</dbReference>